<protein>
    <submittedName>
        <fullName evidence="1">Uncharacterized protein</fullName>
    </submittedName>
</protein>
<sequence>FTGMLASKFVHYKPSATSSETLRSQDERAPKRNYNCRRCTVIQGLHRSITDV</sequence>
<dbReference type="EMBL" id="CAJPDR010001026">
    <property type="protein sequence ID" value="CAF9943434.1"/>
    <property type="molecule type" value="Genomic_DNA"/>
</dbReference>
<gene>
    <name evidence="1" type="ORF">ALECFALPRED_000335</name>
</gene>
<proteinExistence type="predicted"/>
<evidence type="ECO:0000313" key="1">
    <source>
        <dbReference type="EMBL" id="CAF9943434.1"/>
    </source>
</evidence>
<feature type="non-terminal residue" evidence="1">
    <location>
        <position position="1"/>
    </location>
</feature>
<keyword evidence="2" id="KW-1185">Reference proteome</keyword>
<comment type="caution">
    <text evidence="1">The sequence shown here is derived from an EMBL/GenBank/DDBJ whole genome shotgun (WGS) entry which is preliminary data.</text>
</comment>
<name>A0A8H3JA31_9LECA</name>
<dbReference type="Proteomes" id="UP000664203">
    <property type="component" value="Unassembled WGS sequence"/>
</dbReference>
<organism evidence="1 2">
    <name type="scientific">Alectoria fallacina</name>
    <dbReference type="NCBI Taxonomy" id="1903189"/>
    <lineage>
        <taxon>Eukaryota</taxon>
        <taxon>Fungi</taxon>
        <taxon>Dikarya</taxon>
        <taxon>Ascomycota</taxon>
        <taxon>Pezizomycotina</taxon>
        <taxon>Lecanoromycetes</taxon>
        <taxon>OSLEUM clade</taxon>
        <taxon>Lecanoromycetidae</taxon>
        <taxon>Lecanorales</taxon>
        <taxon>Lecanorineae</taxon>
        <taxon>Parmeliaceae</taxon>
        <taxon>Alectoria</taxon>
    </lineage>
</organism>
<dbReference type="AlphaFoldDB" id="A0A8H3JA31"/>
<accession>A0A8H3JA31</accession>
<reference evidence="1" key="1">
    <citation type="submission" date="2021-03" db="EMBL/GenBank/DDBJ databases">
        <authorList>
            <person name="Tagirdzhanova G."/>
        </authorList>
    </citation>
    <scope>NUCLEOTIDE SEQUENCE</scope>
</reference>
<evidence type="ECO:0000313" key="2">
    <source>
        <dbReference type="Proteomes" id="UP000664203"/>
    </source>
</evidence>